<dbReference type="Proteomes" id="UP000001940">
    <property type="component" value="Chromosome IV"/>
</dbReference>
<dbReference type="OrthoDB" id="5863314at2759"/>
<dbReference type="UCSC" id="B0564.6a">
    <property type="organism name" value="c. elegans"/>
</dbReference>
<dbReference type="GeneID" id="178266"/>
<accession>Q17531</accession>
<dbReference type="FunFam" id="3.80.10.10:FF:002112">
    <property type="entry name" value="Protein CBG01819"/>
    <property type="match status" value="1"/>
</dbReference>
<dbReference type="KEGG" id="cel:CELE_B0564.9"/>
<evidence type="ECO:0000313" key="2">
    <source>
        <dbReference type="EMBL" id="CAJ76980.2"/>
    </source>
</evidence>
<dbReference type="WormBase" id="B0564.9">
    <property type="protein sequence ID" value="CE05180"/>
    <property type="gene ID" value="WBGene00007208"/>
</dbReference>
<reference evidence="1" key="3">
    <citation type="submission" date="2024-10" db="EMBL/GenBank/DDBJ databases">
        <authorList>
            <consortium name="WormBase Consortium"/>
            <person name="WormBase"/>
        </authorList>
    </citation>
    <scope>NUCLEOTIDE SEQUENCE</scope>
    <source>
        <strain evidence="1">Bristol N2</strain>
    </source>
</reference>
<evidence type="ECO:0000313" key="5">
    <source>
        <dbReference type="WormBase" id="B0564.9"/>
    </source>
</evidence>
<reference evidence="1 3" key="1">
    <citation type="journal article" date="1998" name="Science">
        <title>Genome sequence of the nematode C. elegans: a platform for investigating biology.</title>
        <authorList>
            <consortium name="The C. elegans sequencing consortium"/>
            <person name="Sulson J.E."/>
            <person name="Waterston R."/>
        </authorList>
    </citation>
    <scope>NUCLEOTIDE SEQUENCE [LARGE SCALE GENOMIC DNA]</scope>
    <source>
        <strain evidence="1 3">Bristol N2</strain>
    </source>
</reference>
<dbReference type="PANTHER" id="PTHR13318:SF190">
    <property type="entry name" value="PARTNER OF PAIRED, ISOFORM B"/>
    <property type="match status" value="1"/>
</dbReference>
<dbReference type="AlphaFoldDB" id="Q17531"/>
<dbReference type="Bgee" id="WBGene00007206">
    <property type="expression patterns" value="Expressed in pharyngeal muscle cell (C elegans) and 3 other cell types or tissues"/>
</dbReference>
<evidence type="ECO:0000313" key="4">
    <source>
        <dbReference type="WormBase" id="B0564.6"/>
    </source>
</evidence>
<dbReference type="SMR" id="Q17531"/>
<dbReference type="STRING" id="6239.B0564.6.1"/>
<evidence type="ECO:0000313" key="1">
    <source>
        <dbReference type="EMBL" id="CAA97768.1"/>
    </source>
</evidence>
<dbReference type="AGR" id="WB:WBGene00007206"/>
<dbReference type="CTD" id="178266"/>
<dbReference type="HOGENOM" id="CLU_657632_0_0_1"/>
<sequence>MDQAWLEIIDRLTIEDAIRLRRTSSKVDNLVSKSLKSMRHLDVQMHCPSVIRDSVAMASVIAQCSYNLQTLDLKIRSDNAKYAGIPSDVKIRRNVMTSINENATKLRKLHIDRCRISPGAIGSFGDLPDSIEEISITNSMIECSEWDVATIIRKSFGTLLKKCRKLRYFEISGQCLMNSHFHVDPKILQFISNTVEHLAIAVGHSLTINSLAFLKDKRLKTLNLQRSFISPCDLEHIVAMADTITHLDLSRSVNLLDCRQIAELVNLRHLSLKNNKEGVRDDSLQLIIKNCSKLEELSLDCCEYLTVNSLITLGNLNNLKQLSLPGIVNVDDSVCLQISRCSKLTYLNINFCRRVQKRGLLCLLSCLTSLDHLEVLGIRAYSHHLLALHINFPKTIVSDYVESISIIIPPIPPPIPPSAIVKA</sequence>
<dbReference type="WormBase" id="B0564.6">
    <property type="protein sequence ID" value="CE05180"/>
    <property type="gene ID" value="WBGene00007206"/>
</dbReference>
<dbReference type="AGR" id="WB:WBGene00007208"/>
<dbReference type="PIR" id="T18784">
    <property type="entry name" value="T18784"/>
</dbReference>
<gene>
    <name evidence="1 4" type="ORF">B0564.6</name>
    <name evidence="2 5" type="ORF">B0564.9</name>
    <name evidence="1" type="ORF">CELE_B0564.6</name>
    <name evidence="2" type="ORF">CELE_B0564.9</name>
</gene>
<dbReference type="KEGG" id="cel:CELE_B0564.6"/>
<dbReference type="SMART" id="SM00367">
    <property type="entry name" value="LRR_CC"/>
    <property type="match status" value="4"/>
</dbReference>
<dbReference type="EMBL" id="BX284604">
    <property type="protein sequence ID" value="CAJ76980.2"/>
    <property type="molecule type" value="Genomic_DNA"/>
</dbReference>
<dbReference type="OMA" id="HFANSCF"/>
<organism evidence="1 3">
    <name type="scientific">Caenorhabditis elegans</name>
    <dbReference type="NCBI Taxonomy" id="6239"/>
    <lineage>
        <taxon>Eukaryota</taxon>
        <taxon>Metazoa</taxon>
        <taxon>Ecdysozoa</taxon>
        <taxon>Nematoda</taxon>
        <taxon>Chromadorea</taxon>
        <taxon>Rhabditida</taxon>
        <taxon>Rhabditina</taxon>
        <taxon>Rhabditomorpha</taxon>
        <taxon>Rhabditoidea</taxon>
        <taxon>Rhabditidae</taxon>
        <taxon>Peloderinae</taxon>
        <taxon>Caenorhabditis</taxon>
    </lineage>
</organism>
<dbReference type="RefSeq" id="NP_502527.1">
    <property type="nucleotide sequence ID" value="NM_070126.3"/>
</dbReference>
<protein>
    <submittedName>
        <fullName evidence="1">F-box domain-containing protein</fullName>
    </submittedName>
</protein>
<dbReference type="SUPFAM" id="SSF52047">
    <property type="entry name" value="RNI-like"/>
    <property type="match status" value="2"/>
</dbReference>
<dbReference type="Gene3D" id="3.80.10.10">
    <property type="entry name" value="Ribonuclease Inhibitor"/>
    <property type="match status" value="1"/>
</dbReference>
<proteinExistence type="predicted"/>
<reference evidence="1" key="2">
    <citation type="submission" date="2003-03" db="EMBL/GenBank/DDBJ databases">
        <authorList>
            <person name="Sulson J.E."/>
            <person name="Waterston R."/>
        </authorList>
    </citation>
    <scope>NUCLEOTIDE SEQUENCE</scope>
    <source>
        <strain evidence="1">Bristol N2</strain>
    </source>
</reference>
<name>Q17531_CAEEL</name>
<dbReference type="PaxDb" id="6239-B0564.6"/>
<dbReference type="PANTHER" id="PTHR13318">
    <property type="entry name" value="PARTNER OF PAIRED, ISOFORM B-RELATED"/>
    <property type="match status" value="1"/>
</dbReference>
<dbReference type="CTD" id="182046"/>
<dbReference type="eggNOG" id="KOG1947">
    <property type="taxonomic scope" value="Eukaryota"/>
</dbReference>
<dbReference type="RefSeq" id="NP_502528.2">
    <property type="nucleotide sequence ID" value="NM_070127.2"/>
</dbReference>
<evidence type="ECO:0000313" key="3">
    <source>
        <dbReference type="Proteomes" id="UP000001940"/>
    </source>
</evidence>
<dbReference type="InterPro" id="IPR006553">
    <property type="entry name" value="Leu-rich_rpt_Cys-con_subtyp"/>
</dbReference>
<dbReference type="EMBL" id="BX284604">
    <property type="protein sequence ID" value="CAA97768.1"/>
    <property type="molecule type" value="Genomic_DNA"/>
</dbReference>
<dbReference type="FunCoup" id="Q17531">
    <property type="interactions" value="1"/>
</dbReference>
<keyword evidence="3" id="KW-1185">Reference proteome</keyword>
<dbReference type="GeneID" id="182046"/>
<dbReference type="InterPro" id="IPR032675">
    <property type="entry name" value="LRR_dom_sf"/>
</dbReference>